<dbReference type="AlphaFoldDB" id="A0A4Z2GEX5"/>
<gene>
    <name evidence="2" type="ORF">EYF80_038075</name>
</gene>
<name>A0A4Z2GEX5_9TELE</name>
<protein>
    <submittedName>
        <fullName evidence="2">Uncharacterized protein</fullName>
    </submittedName>
</protein>
<accession>A0A4Z2GEX5</accession>
<dbReference type="EMBL" id="SRLO01000572">
    <property type="protein sequence ID" value="TNN51725.1"/>
    <property type="molecule type" value="Genomic_DNA"/>
</dbReference>
<evidence type="ECO:0000313" key="3">
    <source>
        <dbReference type="Proteomes" id="UP000314294"/>
    </source>
</evidence>
<keyword evidence="3" id="KW-1185">Reference proteome</keyword>
<organism evidence="2 3">
    <name type="scientific">Liparis tanakae</name>
    <name type="common">Tanaka's snailfish</name>
    <dbReference type="NCBI Taxonomy" id="230148"/>
    <lineage>
        <taxon>Eukaryota</taxon>
        <taxon>Metazoa</taxon>
        <taxon>Chordata</taxon>
        <taxon>Craniata</taxon>
        <taxon>Vertebrata</taxon>
        <taxon>Euteleostomi</taxon>
        <taxon>Actinopterygii</taxon>
        <taxon>Neopterygii</taxon>
        <taxon>Teleostei</taxon>
        <taxon>Neoteleostei</taxon>
        <taxon>Acanthomorphata</taxon>
        <taxon>Eupercaria</taxon>
        <taxon>Perciformes</taxon>
        <taxon>Cottioidei</taxon>
        <taxon>Cottales</taxon>
        <taxon>Liparidae</taxon>
        <taxon>Liparis</taxon>
    </lineage>
</organism>
<reference evidence="2 3" key="1">
    <citation type="submission" date="2019-03" db="EMBL/GenBank/DDBJ databases">
        <title>First draft genome of Liparis tanakae, snailfish: a comprehensive survey of snailfish specific genes.</title>
        <authorList>
            <person name="Kim W."/>
            <person name="Song I."/>
            <person name="Jeong J.-H."/>
            <person name="Kim D."/>
            <person name="Kim S."/>
            <person name="Ryu S."/>
            <person name="Song J.Y."/>
            <person name="Lee S.K."/>
        </authorList>
    </citation>
    <scope>NUCLEOTIDE SEQUENCE [LARGE SCALE GENOMIC DNA]</scope>
    <source>
        <tissue evidence="2">Muscle</tissue>
    </source>
</reference>
<dbReference type="Proteomes" id="UP000314294">
    <property type="component" value="Unassembled WGS sequence"/>
</dbReference>
<feature type="region of interest" description="Disordered" evidence="1">
    <location>
        <begin position="38"/>
        <end position="62"/>
    </location>
</feature>
<proteinExistence type="predicted"/>
<feature type="compositionally biased region" description="Basic and acidic residues" evidence="1">
    <location>
        <begin position="49"/>
        <end position="62"/>
    </location>
</feature>
<evidence type="ECO:0000313" key="2">
    <source>
        <dbReference type="EMBL" id="TNN51725.1"/>
    </source>
</evidence>
<evidence type="ECO:0000256" key="1">
    <source>
        <dbReference type="SAM" id="MobiDB-lite"/>
    </source>
</evidence>
<sequence length="62" mass="7148">MEGWVQGAYFLTEQFQEQEGLEEKSRGNHAAANLQETLAPHHSAMTGRLTDRLRHQHSCRKE</sequence>
<comment type="caution">
    <text evidence="2">The sequence shown here is derived from an EMBL/GenBank/DDBJ whole genome shotgun (WGS) entry which is preliminary data.</text>
</comment>